<dbReference type="AlphaFoldDB" id="A0A6S6SXX3"/>
<name>A0A6S6SXX3_9BACT</name>
<dbReference type="EMBL" id="CACVAS010000047">
    <property type="protein sequence ID" value="CAA6807881.1"/>
    <property type="molecule type" value="Genomic_DNA"/>
</dbReference>
<proteinExistence type="predicted"/>
<sequence length="151" mass="16896">MSAKLIGLDDVNIGDMVYDSSRRSFGKVVSIDCEDNSFPLKIKFKGFISLYRYTADGKAQRSKKSTLYDDIPAYIVEENEKEMRANEEKVSAFVHDLKEVLTKHKASISFSVDDCSDTHGISGEHFVVAFDNGKELSLTDYGWCISSSDIS</sequence>
<accession>A0A6S6SXX3</accession>
<evidence type="ECO:0000313" key="1">
    <source>
        <dbReference type="EMBL" id="CAA6807881.1"/>
    </source>
</evidence>
<protein>
    <submittedName>
        <fullName evidence="1">Uncharacterized protein</fullName>
    </submittedName>
</protein>
<gene>
    <name evidence="1" type="ORF">HELGO_WM3349</name>
</gene>
<organism evidence="1">
    <name type="scientific">uncultured Sulfurovum sp</name>
    <dbReference type="NCBI Taxonomy" id="269237"/>
    <lineage>
        <taxon>Bacteria</taxon>
        <taxon>Pseudomonadati</taxon>
        <taxon>Campylobacterota</taxon>
        <taxon>Epsilonproteobacteria</taxon>
        <taxon>Campylobacterales</taxon>
        <taxon>Sulfurovaceae</taxon>
        <taxon>Sulfurovum</taxon>
        <taxon>environmental samples</taxon>
    </lineage>
</organism>
<reference evidence="1" key="1">
    <citation type="submission" date="2020-01" db="EMBL/GenBank/DDBJ databases">
        <authorList>
            <person name="Meier V. D."/>
            <person name="Meier V D."/>
        </authorList>
    </citation>
    <scope>NUCLEOTIDE SEQUENCE</scope>
    <source>
        <strain evidence="1">HLG_WM_MAG_01</strain>
    </source>
</reference>